<evidence type="ECO:0000313" key="3">
    <source>
        <dbReference type="Proteomes" id="UP000428333"/>
    </source>
</evidence>
<feature type="region of interest" description="Disordered" evidence="1">
    <location>
        <begin position="1"/>
        <end position="40"/>
    </location>
</feature>
<feature type="non-terminal residue" evidence="2">
    <location>
        <position position="1"/>
    </location>
</feature>
<reference evidence="2 3" key="1">
    <citation type="journal article" date="2019" name="Genome Biol. Evol.">
        <title>The Rhododendron genome and chromosomal organization provide insight into shared whole-genome duplications across the heath family (Ericaceae).</title>
        <authorList>
            <person name="Soza V.L."/>
            <person name="Lindsley D."/>
            <person name="Waalkes A."/>
            <person name="Ramage E."/>
            <person name="Patwardhan R.P."/>
            <person name="Burton J.N."/>
            <person name="Adey A."/>
            <person name="Kumar A."/>
            <person name="Qiu R."/>
            <person name="Shendure J."/>
            <person name="Hall B."/>
        </authorList>
    </citation>
    <scope>NUCLEOTIDE SEQUENCE [LARGE SCALE GENOMIC DNA]</scope>
    <source>
        <strain evidence="2">RSF 1966-606</strain>
    </source>
</reference>
<organism evidence="2 3">
    <name type="scientific">Rhododendron williamsianum</name>
    <dbReference type="NCBI Taxonomy" id="262921"/>
    <lineage>
        <taxon>Eukaryota</taxon>
        <taxon>Viridiplantae</taxon>
        <taxon>Streptophyta</taxon>
        <taxon>Embryophyta</taxon>
        <taxon>Tracheophyta</taxon>
        <taxon>Spermatophyta</taxon>
        <taxon>Magnoliopsida</taxon>
        <taxon>eudicotyledons</taxon>
        <taxon>Gunneridae</taxon>
        <taxon>Pentapetalae</taxon>
        <taxon>asterids</taxon>
        <taxon>Ericales</taxon>
        <taxon>Ericaceae</taxon>
        <taxon>Ericoideae</taxon>
        <taxon>Rhodoreae</taxon>
        <taxon>Rhododendron</taxon>
    </lineage>
</organism>
<dbReference type="AlphaFoldDB" id="A0A6A4MEW9"/>
<evidence type="ECO:0000313" key="2">
    <source>
        <dbReference type="EMBL" id="KAE9466054.1"/>
    </source>
</evidence>
<feature type="compositionally biased region" description="Basic and acidic residues" evidence="1">
    <location>
        <begin position="1"/>
        <end position="30"/>
    </location>
</feature>
<protein>
    <submittedName>
        <fullName evidence="2">Uncharacterized protein</fullName>
    </submittedName>
</protein>
<accession>A0A6A4MEW9</accession>
<dbReference type="OrthoDB" id="1654731at2759"/>
<proteinExistence type="predicted"/>
<dbReference type="Proteomes" id="UP000428333">
    <property type="component" value="Linkage Group LG02"/>
</dbReference>
<keyword evidence="3" id="KW-1185">Reference proteome</keyword>
<sequence>MERGTDKEGDGGPRRKREVQGDKKVGREKQGPLGEESYRGRHGITLAESLGFAEHNNRVSPVQFQTMGNTEIRHQFVYYILTCSSSGSHVSLALGSYGSSESGTDIIAGSSALQETDRVVILSPISVCICKADQHCGCLCCGMNFAS</sequence>
<dbReference type="EMBL" id="QEFC01000202">
    <property type="protein sequence ID" value="KAE9466054.1"/>
    <property type="molecule type" value="Genomic_DNA"/>
</dbReference>
<gene>
    <name evidence="2" type="ORF">C3L33_02033</name>
</gene>
<evidence type="ECO:0000256" key="1">
    <source>
        <dbReference type="SAM" id="MobiDB-lite"/>
    </source>
</evidence>
<name>A0A6A4MEW9_9ERIC</name>
<comment type="caution">
    <text evidence="2">The sequence shown here is derived from an EMBL/GenBank/DDBJ whole genome shotgun (WGS) entry which is preliminary data.</text>
</comment>